<dbReference type="EMBL" id="FOVC01000015">
    <property type="protein sequence ID" value="SFN71085.1"/>
    <property type="molecule type" value="Genomic_DNA"/>
</dbReference>
<organism evidence="9 10">
    <name type="scientific">Izhakiella capsodis</name>
    <dbReference type="NCBI Taxonomy" id="1367852"/>
    <lineage>
        <taxon>Bacteria</taxon>
        <taxon>Pseudomonadati</taxon>
        <taxon>Pseudomonadota</taxon>
        <taxon>Gammaproteobacteria</taxon>
        <taxon>Enterobacterales</taxon>
        <taxon>Erwiniaceae</taxon>
        <taxon>Izhakiella</taxon>
    </lineage>
</organism>
<dbReference type="InterPro" id="IPR039418">
    <property type="entry name" value="LexA-like"/>
</dbReference>
<proteinExistence type="inferred from homology"/>
<protein>
    <submittedName>
        <fullName evidence="9">SOS response UmuD protein. Serine peptidase. MEROPS family S24</fullName>
    </submittedName>
</protein>
<dbReference type="PANTHER" id="PTHR33516:SF2">
    <property type="entry name" value="LEXA REPRESSOR-RELATED"/>
    <property type="match status" value="1"/>
</dbReference>
<dbReference type="NCBIfam" id="NF007621">
    <property type="entry name" value="PRK10276.1"/>
    <property type="match status" value="1"/>
</dbReference>
<dbReference type="AlphaFoldDB" id="A0A1I5B8P5"/>
<dbReference type="RefSeq" id="WP_092879785.1">
    <property type="nucleotide sequence ID" value="NZ_FOVC01000015.1"/>
</dbReference>
<keyword evidence="5" id="KW-0234">DNA repair</keyword>
<dbReference type="GO" id="GO:0003677">
    <property type="term" value="F:DNA binding"/>
    <property type="evidence" value="ECO:0007669"/>
    <property type="project" value="InterPro"/>
</dbReference>
<dbReference type="OrthoDB" id="9787787at2"/>
<dbReference type="GO" id="GO:0006355">
    <property type="term" value="P:regulation of DNA-templated transcription"/>
    <property type="evidence" value="ECO:0007669"/>
    <property type="project" value="InterPro"/>
</dbReference>
<dbReference type="GO" id="GO:0016787">
    <property type="term" value="F:hydrolase activity"/>
    <property type="evidence" value="ECO:0007669"/>
    <property type="project" value="UniProtKB-KW"/>
</dbReference>
<keyword evidence="2" id="KW-0227">DNA damage</keyword>
<reference evidence="10" key="1">
    <citation type="submission" date="2016-10" db="EMBL/GenBank/DDBJ databases">
        <authorList>
            <person name="Varghese N."/>
            <person name="Submissions S."/>
        </authorList>
    </citation>
    <scope>NUCLEOTIDE SEQUENCE [LARGE SCALE GENOMIC DNA]</scope>
    <source>
        <strain evidence="10">N6PO6</strain>
    </source>
</reference>
<gene>
    <name evidence="9" type="ORF">SAMN05216516_11522</name>
</gene>
<evidence type="ECO:0000256" key="1">
    <source>
        <dbReference type="ARBA" id="ARBA00007484"/>
    </source>
</evidence>
<keyword evidence="3 7" id="KW-0378">Hydrolase</keyword>
<evidence type="ECO:0000256" key="4">
    <source>
        <dbReference type="ARBA" id="ARBA00022813"/>
    </source>
</evidence>
<dbReference type="Proteomes" id="UP000242222">
    <property type="component" value="Unassembled WGS sequence"/>
</dbReference>
<dbReference type="PRINTS" id="PR00726">
    <property type="entry name" value="LEXASERPTASE"/>
</dbReference>
<dbReference type="InterPro" id="IPR050077">
    <property type="entry name" value="LexA_repressor"/>
</dbReference>
<dbReference type="Pfam" id="PF00717">
    <property type="entry name" value="Peptidase_S24"/>
    <property type="match status" value="1"/>
</dbReference>
<evidence type="ECO:0000256" key="2">
    <source>
        <dbReference type="ARBA" id="ARBA00022763"/>
    </source>
</evidence>
<comment type="similarity">
    <text evidence="1 7">Belongs to the peptidase S24 family.</text>
</comment>
<dbReference type="SUPFAM" id="SSF51306">
    <property type="entry name" value="LexA/Signal peptidase"/>
    <property type="match status" value="1"/>
</dbReference>
<dbReference type="CDD" id="cd06529">
    <property type="entry name" value="S24_LexA-like"/>
    <property type="match status" value="1"/>
</dbReference>
<keyword evidence="4 7" id="KW-0068">Autocatalytic cleavage</keyword>
<name>A0A1I5B8P5_9GAMM</name>
<dbReference type="GO" id="GO:0006281">
    <property type="term" value="P:DNA repair"/>
    <property type="evidence" value="ECO:0007669"/>
    <property type="project" value="UniProtKB-KW"/>
</dbReference>
<evidence type="ECO:0000313" key="10">
    <source>
        <dbReference type="Proteomes" id="UP000242222"/>
    </source>
</evidence>
<keyword evidence="10" id="KW-1185">Reference proteome</keyword>
<dbReference type="PANTHER" id="PTHR33516">
    <property type="entry name" value="LEXA REPRESSOR"/>
    <property type="match status" value="1"/>
</dbReference>
<dbReference type="InterPro" id="IPR015927">
    <property type="entry name" value="Peptidase_S24_S26A/B/C"/>
</dbReference>
<dbReference type="Gene3D" id="2.10.109.10">
    <property type="entry name" value="Umud Fragment, subunit A"/>
    <property type="match status" value="1"/>
</dbReference>
<feature type="domain" description="Peptidase S24/S26A/S26B/S26C" evidence="8">
    <location>
        <begin position="25"/>
        <end position="137"/>
    </location>
</feature>
<evidence type="ECO:0000256" key="3">
    <source>
        <dbReference type="ARBA" id="ARBA00022801"/>
    </source>
</evidence>
<dbReference type="STRING" id="1367852.SAMN05216516_11522"/>
<keyword evidence="6" id="KW-0742">SOS response</keyword>
<evidence type="ECO:0000256" key="7">
    <source>
        <dbReference type="RuleBase" id="RU003991"/>
    </source>
</evidence>
<accession>A0A1I5B8P5</accession>
<sequence>MNNTNSQPELSFFRPDMQAPTLSIPFFSDSCAAGFPSPAQDFVEQELDLNALCIQHPAATFFVRASGNSMQELGLMDGDIMIVDRSEKAVHGDVVIAEIDGEFTVKRLQLLPRPALVPMNSAFPVMYPDELRLFGVVMHFVHSTRARR</sequence>
<evidence type="ECO:0000256" key="5">
    <source>
        <dbReference type="ARBA" id="ARBA00023204"/>
    </source>
</evidence>
<dbReference type="GO" id="GO:0009432">
    <property type="term" value="P:SOS response"/>
    <property type="evidence" value="ECO:0007669"/>
    <property type="project" value="UniProtKB-KW"/>
</dbReference>
<dbReference type="InterPro" id="IPR006197">
    <property type="entry name" value="Peptidase_S24_LexA"/>
</dbReference>
<evidence type="ECO:0000256" key="6">
    <source>
        <dbReference type="ARBA" id="ARBA00023236"/>
    </source>
</evidence>
<evidence type="ECO:0000313" key="9">
    <source>
        <dbReference type="EMBL" id="SFN71085.1"/>
    </source>
</evidence>
<dbReference type="InterPro" id="IPR036286">
    <property type="entry name" value="LexA/Signal_pep-like_sf"/>
</dbReference>
<evidence type="ECO:0000259" key="8">
    <source>
        <dbReference type="Pfam" id="PF00717"/>
    </source>
</evidence>